<evidence type="ECO:0000259" key="8">
    <source>
        <dbReference type="PROSITE" id="PS50172"/>
    </source>
</evidence>
<dbReference type="InterPro" id="IPR036412">
    <property type="entry name" value="HAD-like_sf"/>
</dbReference>
<dbReference type="SUPFAM" id="SSF56784">
    <property type="entry name" value="HAD-like"/>
    <property type="match status" value="1"/>
</dbReference>
<evidence type="ECO:0000256" key="2">
    <source>
        <dbReference type="ARBA" id="ARBA00022801"/>
    </source>
</evidence>
<evidence type="ECO:0000313" key="10">
    <source>
        <dbReference type="EMBL" id="QDZ18935.1"/>
    </source>
</evidence>
<feature type="domain" description="FCP1 homology" evidence="9">
    <location>
        <begin position="219"/>
        <end position="405"/>
    </location>
</feature>
<dbReference type="GO" id="GO:0008420">
    <property type="term" value="F:RNA polymerase II CTD heptapeptide repeat phosphatase activity"/>
    <property type="evidence" value="ECO:0007669"/>
    <property type="project" value="UniProtKB-UniRule"/>
</dbReference>
<dbReference type="InterPro" id="IPR023214">
    <property type="entry name" value="HAD_sf"/>
</dbReference>
<evidence type="ECO:0000256" key="3">
    <source>
        <dbReference type="ARBA" id="ARBA00023242"/>
    </source>
</evidence>
<dbReference type="SMART" id="SM00577">
    <property type="entry name" value="CPDc"/>
    <property type="match status" value="1"/>
</dbReference>
<dbReference type="STRING" id="1764295.A0A5B8MGW9"/>
<organism evidence="10 11">
    <name type="scientific">Chloropicon primus</name>
    <dbReference type="NCBI Taxonomy" id="1764295"/>
    <lineage>
        <taxon>Eukaryota</taxon>
        <taxon>Viridiplantae</taxon>
        <taxon>Chlorophyta</taxon>
        <taxon>Chloropicophyceae</taxon>
        <taxon>Chloropicales</taxon>
        <taxon>Chloropicaceae</taxon>
        <taxon>Chloropicon</taxon>
    </lineage>
</organism>
<dbReference type="Gene3D" id="3.40.50.10190">
    <property type="entry name" value="BRCT domain"/>
    <property type="match status" value="1"/>
</dbReference>
<evidence type="ECO:0000256" key="6">
    <source>
        <dbReference type="RuleBase" id="RU366066"/>
    </source>
</evidence>
<evidence type="ECO:0000256" key="1">
    <source>
        <dbReference type="ARBA" id="ARBA00004123"/>
    </source>
</evidence>
<dbReference type="InterPro" id="IPR004274">
    <property type="entry name" value="FCP1_dom"/>
</dbReference>
<feature type="compositionally biased region" description="Acidic residues" evidence="7">
    <location>
        <begin position="1"/>
        <end position="10"/>
    </location>
</feature>
<accession>A0A5B8MGW9</accession>
<comment type="catalytic activity">
    <reaction evidence="4 6">
        <text>O-phospho-L-seryl-[protein] + H2O = L-seryl-[protein] + phosphate</text>
        <dbReference type="Rhea" id="RHEA:20629"/>
        <dbReference type="Rhea" id="RHEA-COMP:9863"/>
        <dbReference type="Rhea" id="RHEA-COMP:11604"/>
        <dbReference type="ChEBI" id="CHEBI:15377"/>
        <dbReference type="ChEBI" id="CHEBI:29999"/>
        <dbReference type="ChEBI" id="CHEBI:43474"/>
        <dbReference type="ChEBI" id="CHEBI:83421"/>
        <dbReference type="EC" id="3.1.3.16"/>
    </reaction>
</comment>
<evidence type="ECO:0000256" key="4">
    <source>
        <dbReference type="ARBA" id="ARBA00047761"/>
    </source>
</evidence>
<dbReference type="InterPro" id="IPR001357">
    <property type="entry name" value="BRCT_dom"/>
</dbReference>
<dbReference type="EMBL" id="CP031035">
    <property type="protein sequence ID" value="QDZ18935.1"/>
    <property type="molecule type" value="Genomic_DNA"/>
</dbReference>
<evidence type="ECO:0000313" key="11">
    <source>
        <dbReference type="Proteomes" id="UP000316726"/>
    </source>
</evidence>
<dbReference type="EC" id="3.1.3.16" evidence="6"/>
<dbReference type="GO" id="GO:0005634">
    <property type="term" value="C:nucleus"/>
    <property type="evidence" value="ECO:0007669"/>
    <property type="project" value="UniProtKB-SubCell"/>
</dbReference>
<feature type="domain" description="BRCT" evidence="8">
    <location>
        <begin position="447"/>
        <end position="538"/>
    </location>
</feature>
<keyword evidence="3 6" id="KW-0539">Nucleus</keyword>
<name>A0A5B8MGW9_9CHLO</name>
<dbReference type="CDD" id="cd17729">
    <property type="entry name" value="BRCT_CTDP1"/>
    <property type="match status" value="1"/>
</dbReference>
<dbReference type="Proteomes" id="UP000316726">
    <property type="component" value="Chromosome 2"/>
</dbReference>
<feature type="region of interest" description="Disordered" evidence="7">
    <location>
        <begin position="1"/>
        <end position="66"/>
    </location>
</feature>
<dbReference type="PANTHER" id="PTHR23081">
    <property type="entry name" value="RNA POLYMERASE II CTD PHOSPHATASE"/>
    <property type="match status" value="1"/>
</dbReference>
<comment type="subcellular location">
    <subcellularLocation>
        <location evidence="1 6">Nucleus</location>
    </subcellularLocation>
</comment>
<sequence length="547" mass="61475">MEEERDEGEYDPSSGEEGQACEDDEWFLRTLEKELEDELEEDLEKNETEGAPLASSGAKPGAQSVPGLNAVVVDRCARSDGEVVPKASTSGAAEGVALEATRKALKRPVRSRKRKATADNLAASKVRAPHRAMPSLVLTDAQGDPKQQSGIGNVASETCPPHPGFLRGLCIRCGELQKVEDSSAGGEPRSISMRYLHSDLEINKEYVRELKLREASRLIAQKKLTLVFDLDHTLLNSSHKKDITEKDMPLLDEVVAKEVEVFRGFETKNMTVPPGSQTLFHLQHIQMWTKLRPYYHQVLEEASKLFDLHVYTMGERGYAEEMVKLLDPDKSFFGDHIVSKNDSTSNSVKDLDVLIGTEKSVLILDDSPKVWHRHRANVLEVERYHFFPSSLKHFHIRGKCLLERKNDENSKFGPLASVLKVLKEIHKEYFSNTEPGETDVREILKARKKRVLAGCNICFGKMFPEGGAPEHLERHPLWKLSEEFGAVCTRLLDDGVTHVVSSTDIALGQTAKAVVVKPQWIYASAYHFARAREERYRPQEKARDNKG</sequence>
<dbReference type="OrthoDB" id="10249888at2759"/>
<proteinExistence type="predicted"/>
<dbReference type="PROSITE" id="PS50172">
    <property type="entry name" value="BRCT"/>
    <property type="match status" value="1"/>
</dbReference>
<dbReference type="InterPro" id="IPR039189">
    <property type="entry name" value="Fcp1"/>
</dbReference>
<keyword evidence="2 6" id="KW-0378">Hydrolase</keyword>
<comment type="function">
    <text evidence="6">This promotes the activity of RNA polymerase II.</text>
</comment>
<keyword evidence="11" id="KW-1185">Reference proteome</keyword>
<dbReference type="Gene3D" id="3.40.50.1000">
    <property type="entry name" value="HAD superfamily/HAD-like"/>
    <property type="match status" value="1"/>
</dbReference>
<evidence type="ECO:0000259" key="9">
    <source>
        <dbReference type="PROSITE" id="PS50969"/>
    </source>
</evidence>
<dbReference type="AlphaFoldDB" id="A0A5B8MGW9"/>
<dbReference type="SUPFAM" id="SSF52113">
    <property type="entry name" value="BRCT domain"/>
    <property type="match status" value="1"/>
</dbReference>
<evidence type="ECO:0000256" key="7">
    <source>
        <dbReference type="SAM" id="MobiDB-lite"/>
    </source>
</evidence>
<dbReference type="NCBIfam" id="TIGR02250">
    <property type="entry name" value="FCP1_euk"/>
    <property type="match status" value="1"/>
</dbReference>
<evidence type="ECO:0000256" key="5">
    <source>
        <dbReference type="ARBA" id="ARBA00048336"/>
    </source>
</evidence>
<protein>
    <recommendedName>
        <fullName evidence="6">RNA polymerase II C-terminal domain phosphatase-like</fullName>
        <ecNumber evidence="6">3.1.3.16</ecNumber>
    </recommendedName>
</protein>
<dbReference type="CDD" id="cd07521">
    <property type="entry name" value="HAD_FCP1-like"/>
    <property type="match status" value="1"/>
</dbReference>
<dbReference type="InterPro" id="IPR036420">
    <property type="entry name" value="BRCT_dom_sf"/>
</dbReference>
<comment type="catalytic activity">
    <reaction evidence="5 6">
        <text>O-phospho-L-threonyl-[protein] + H2O = L-threonyl-[protein] + phosphate</text>
        <dbReference type="Rhea" id="RHEA:47004"/>
        <dbReference type="Rhea" id="RHEA-COMP:11060"/>
        <dbReference type="Rhea" id="RHEA-COMP:11605"/>
        <dbReference type="ChEBI" id="CHEBI:15377"/>
        <dbReference type="ChEBI" id="CHEBI:30013"/>
        <dbReference type="ChEBI" id="CHEBI:43474"/>
        <dbReference type="ChEBI" id="CHEBI:61977"/>
        <dbReference type="EC" id="3.1.3.16"/>
    </reaction>
</comment>
<dbReference type="PROSITE" id="PS50969">
    <property type="entry name" value="FCP1"/>
    <property type="match status" value="1"/>
</dbReference>
<dbReference type="InterPro" id="IPR011947">
    <property type="entry name" value="FCP1_euk"/>
</dbReference>
<gene>
    <name evidence="10" type="ORF">A3770_02p14530</name>
</gene>
<feature type="compositionally biased region" description="Acidic residues" evidence="7">
    <location>
        <begin position="34"/>
        <end position="44"/>
    </location>
</feature>
<reference evidence="10 11" key="1">
    <citation type="submission" date="2018-07" db="EMBL/GenBank/DDBJ databases">
        <title>The complete nuclear genome of the prasinophyte Chloropicon primus (CCMP1205).</title>
        <authorList>
            <person name="Pombert J.-F."/>
            <person name="Otis C."/>
            <person name="Turmel M."/>
            <person name="Lemieux C."/>
        </authorList>
    </citation>
    <scope>NUCLEOTIDE SEQUENCE [LARGE SCALE GENOMIC DNA]</scope>
    <source>
        <strain evidence="10 11">CCMP1205</strain>
    </source>
</reference>
<dbReference type="Pfam" id="PF03031">
    <property type="entry name" value="NIF"/>
    <property type="match status" value="1"/>
</dbReference>
<dbReference type="PANTHER" id="PTHR23081:SF36">
    <property type="entry name" value="RNA POLYMERASE II SUBUNIT A C-TERMINAL DOMAIN PHOSPHATASE"/>
    <property type="match status" value="1"/>
</dbReference>